<dbReference type="InterPro" id="IPR005184">
    <property type="entry name" value="DUF306_Meta_HslJ"/>
</dbReference>
<sequence>MKNLFLSICTFAVLASCGTMKNTSSGKVGKEQPSIANTKWTLADNVRGQAPTLNIEGGKINGNSGCNRFFGGVMMDTVSGKFETSGVGSTKMACDNMSVERNFLDMLQKANKYVVSGNTLELYQDSLLLLKFNKSE</sequence>
<name>A0A4U8WCB2_9FLAO</name>
<dbReference type="PANTHER" id="PTHR35535:SF1">
    <property type="entry name" value="HEAT SHOCK PROTEIN HSLJ"/>
    <property type="match status" value="1"/>
</dbReference>
<dbReference type="RefSeq" id="WP_130913840.1">
    <property type="nucleotide sequence ID" value="NZ_LR215974.1"/>
</dbReference>
<dbReference type="InterPro" id="IPR038670">
    <property type="entry name" value="HslJ-like_sf"/>
</dbReference>
<dbReference type="InterPro" id="IPR053147">
    <property type="entry name" value="Hsp_HslJ-like"/>
</dbReference>
<evidence type="ECO:0000313" key="3">
    <source>
        <dbReference type="Proteomes" id="UP000290013"/>
    </source>
</evidence>
<proteinExistence type="predicted"/>
<accession>A0A4U8WCB2</accession>
<protein>
    <submittedName>
        <fullName evidence="2">META domain</fullName>
    </submittedName>
</protein>
<reference evidence="2 3" key="1">
    <citation type="submission" date="2019-02" db="EMBL/GenBank/DDBJ databases">
        <authorList>
            <consortium name="Pathogen Informatics"/>
        </authorList>
    </citation>
    <scope>NUCLEOTIDE SEQUENCE [LARGE SCALE GENOMIC DNA]</scope>
    <source>
        <strain evidence="2 3">3012STDY6944375</strain>
    </source>
</reference>
<feature type="domain" description="DUF306" evidence="1">
    <location>
        <begin position="35"/>
        <end position="126"/>
    </location>
</feature>
<dbReference type="Pfam" id="PF03724">
    <property type="entry name" value="META"/>
    <property type="match status" value="1"/>
</dbReference>
<evidence type="ECO:0000313" key="2">
    <source>
        <dbReference type="EMBL" id="VFB03156.1"/>
    </source>
</evidence>
<organism evidence="2 3">
    <name type="scientific">Chryseobacterium taihuense</name>
    <dbReference type="NCBI Taxonomy" id="1141221"/>
    <lineage>
        <taxon>Bacteria</taxon>
        <taxon>Pseudomonadati</taxon>
        <taxon>Bacteroidota</taxon>
        <taxon>Flavobacteriia</taxon>
        <taxon>Flavobacteriales</taxon>
        <taxon>Weeksellaceae</taxon>
        <taxon>Chryseobacterium group</taxon>
        <taxon>Chryseobacterium</taxon>
    </lineage>
</organism>
<dbReference type="KEGG" id="ctai:NCTC12078_01145"/>
<dbReference type="PANTHER" id="PTHR35535">
    <property type="entry name" value="HEAT SHOCK PROTEIN HSLJ"/>
    <property type="match status" value="1"/>
</dbReference>
<dbReference type="Gene3D" id="2.40.128.270">
    <property type="match status" value="1"/>
</dbReference>
<dbReference type="PROSITE" id="PS51257">
    <property type="entry name" value="PROKAR_LIPOPROTEIN"/>
    <property type="match status" value="1"/>
</dbReference>
<evidence type="ECO:0000259" key="1">
    <source>
        <dbReference type="Pfam" id="PF03724"/>
    </source>
</evidence>
<dbReference type="EMBL" id="LR215974">
    <property type="protein sequence ID" value="VFB03156.1"/>
    <property type="molecule type" value="Genomic_DNA"/>
</dbReference>
<dbReference type="Proteomes" id="UP000290013">
    <property type="component" value="Chromosome"/>
</dbReference>
<dbReference type="AlphaFoldDB" id="A0A4U8WCB2"/>
<gene>
    <name evidence="2" type="ORF">NCTC12078_01145</name>
</gene>